<dbReference type="HOGENOM" id="CLU_1461796_0_0_1"/>
<keyword evidence="3" id="KW-1185">Reference proteome</keyword>
<dbReference type="PhylomeDB" id="B6QQN7"/>
<feature type="domain" description="Alcohol dehydrogenase-like N-terminal" evidence="1">
    <location>
        <begin position="28"/>
        <end position="79"/>
    </location>
</feature>
<dbReference type="Gene3D" id="3.90.180.10">
    <property type="entry name" value="Medium-chain alcohol dehydrogenases, catalytic domain"/>
    <property type="match status" value="2"/>
</dbReference>
<evidence type="ECO:0000313" key="2">
    <source>
        <dbReference type="EMBL" id="EEA20328.1"/>
    </source>
</evidence>
<organism evidence="2 3">
    <name type="scientific">Talaromyces marneffei (strain ATCC 18224 / CBS 334.59 / QM 7333)</name>
    <name type="common">Penicillium marneffei</name>
    <dbReference type="NCBI Taxonomy" id="441960"/>
    <lineage>
        <taxon>Eukaryota</taxon>
        <taxon>Fungi</taxon>
        <taxon>Dikarya</taxon>
        <taxon>Ascomycota</taxon>
        <taxon>Pezizomycotina</taxon>
        <taxon>Eurotiomycetes</taxon>
        <taxon>Eurotiomycetidae</taxon>
        <taxon>Eurotiales</taxon>
        <taxon>Trichocomaceae</taxon>
        <taxon>Talaromyces</taxon>
        <taxon>Talaromyces sect. Talaromyces</taxon>
    </lineage>
</organism>
<dbReference type="VEuPathDB" id="FungiDB:PMAA_041740"/>
<evidence type="ECO:0000259" key="1">
    <source>
        <dbReference type="Pfam" id="PF08240"/>
    </source>
</evidence>
<dbReference type="PANTHER" id="PTHR45033:SF2">
    <property type="entry name" value="ZINC-TYPE ALCOHOL DEHYDROGENASE-LIKE PROTEIN C1773.06C"/>
    <property type="match status" value="1"/>
</dbReference>
<dbReference type="InterPro" id="IPR052711">
    <property type="entry name" value="Zinc_ADH-like"/>
</dbReference>
<dbReference type="PANTHER" id="PTHR45033">
    <property type="match status" value="1"/>
</dbReference>
<name>B6QQN7_TALMQ</name>
<dbReference type="OrthoDB" id="3509362at2759"/>
<proteinExistence type="predicted"/>
<dbReference type="AlphaFoldDB" id="B6QQN7"/>
<dbReference type="EMBL" id="DS995904">
    <property type="protein sequence ID" value="EEA20328.1"/>
    <property type="molecule type" value="Genomic_DNA"/>
</dbReference>
<dbReference type="Pfam" id="PF08240">
    <property type="entry name" value="ADH_N"/>
    <property type="match status" value="1"/>
</dbReference>
<accession>B6QQN7</accession>
<dbReference type="InterPro" id="IPR013154">
    <property type="entry name" value="ADH-like_N"/>
</dbReference>
<dbReference type="InterPro" id="IPR011032">
    <property type="entry name" value="GroES-like_sf"/>
</dbReference>
<sequence length="185" mass="20011">MRQWTTLMGGINSLQLNTAPQPIELKDDDEVLVNIDRVALNRRDAKIINGDFKDSYPDPSHPLIPASDASGTIVQVTTYSTGPTTPEHAAAGGNINAIGVLSGTTTDQGSGAGQAIALSVIRKNATVKEINVGPRDRTEEMIKTVYEPFEPHPVIDRTIDFEQAREALNYLYGGSHLGEVIIQMD</sequence>
<dbReference type="SUPFAM" id="SSF50129">
    <property type="entry name" value="GroES-like"/>
    <property type="match status" value="1"/>
</dbReference>
<evidence type="ECO:0000313" key="3">
    <source>
        <dbReference type="Proteomes" id="UP000001294"/>
    </source>
</evidence>
<dbReference type="Proteomes" id="UP000001294">
    <property type="component" value="Unassembled WGS sequence"/>
</dbReference>
<gene>
    <name evidence="2" type="ORF">PMAA_041740</name>
</gene>
<reference evidence="3" key="1">
    <citation type="journal article" date="2015" name="Genome Announc.">
        <title>Genome sequence of the AIDS-associated pathogen Penicillium marneffei (ATCC18224) and its near taxonomic relative Talaromyces stipitatus (ATCC10500).</title>
        <authorList>
            <person name="Nierman W.C."/>
            <person name="Fedorova-Abrams N.D."/>
            <person name="Andrianopoulos A."/>
        </authorList>
    </citation>
    <scope>NUCLEOTIDE SEQUENCE [LARGE SCALE GENOMIC DNA]</scope>
    <source>
        <strain evidence="3">ATCC 18224 / CBS 334.59 / QM 7333</strain>
    </source>
</reference>
<protein>
    <submittedName>
        <fullName evidence="2">Alcohol dehydrogenase, putative</fullName>
    </submittedName>
</protein>